<accession>A0A5N6VCZ7</accession>
<sequence length="180" mass="20166">MVQPNLGRIAPVIRERFLPFLLAQHYDRSLAHVYGQRAEAMLLTAPPWPRDDLRLIPQTRPPALWQVELDVIVFGEDGRLRRRTAGRTQAMRSAHARAVHGLRIQVGYEAPVEPDGCAQHGCRTLRSCIVIVNEPGNTVRARPVQARVRAQQPESHPPLVDPRWQIVLEPANVAGPEAQA</sequence>
<dbReference type="EMBL" id="ML738588">
    <property type="protein sequence ID" value="KAE8167711.1"/>
    <property type="molecule type" value="Genomic_DNA"/>
</dbReference>
<dbReference type="AlphaFoldDB" id="A0A5N6VCZ7"/>
<dbReference type="Proteomes" id="UP000326950">
    <property type="component" value="Unassembled WGS sequence"/>
</dbReference>
<organism evidence="1 2">
    <name type="scientific">Aspergillus tamarii</name>
    <dbReference type="NCBI Taxonomy" id="41984"/>
    <lineage>
        <taxon>Eukaryota</taxon>
        <taxon>Fungi</taxon>
        <taxon>Dikarya</taxon>
        <taxon>Ascomycota</taxon>
        <taxon>Pezizomycotina</taxon>
        <taxon>Eurotiomycetes</taxon>
        <taxon>Eurotiomycetidae</taxon>
        <taxon>Eurotiales</taxon>
        <taxon>Aspergillaceae</taxon>
        <taxon>Aspergillus</taxon>
        <taxon>Aspergillus subgen. Circumdati</taxon>
    </lineage>
</organism>
<name>A0A5N6VCZ7_ASPTM</name>
<proteinExistence type="predicted"/>
<keyword evidence="2" id="KW-1185">Reference proteome</keyword>
<gene>
    <name evidence="1" type="ORF">BDV40DRAFT_295337</name>
</gene>
<protein>
    <submittedName>
        <fullName evidence="1">Uncharacterized protein</fullName>
    </submittedName>
</protein>
<evidence type="ECO:0000313" key="1">
    <source>
        <dbReference type="EMBL" id="KAE8167711.1"/>
    </source>
</evidence>
<evidence type="ECO:0000313" key="2">
    <source>
        <dbReference type="Proteomes" id="UP000326950"/>
    </source>
</evidence>
<reference evidence="1 2" key="1">
    <citation type="submission" date="2019-04" db="EMBL/GenBank/DDBJ databases">
        <title>Friends and foes A comparative genomics study of 23 Aspergillus species from section Flavi.</title>
        <authorList>
            <consortium name="DOE Joint Genome Institute"/>
            <person name="Kjaerbolling I."/>
            <person name="Vesth T."/>
            <person name="Frisvad J.C."/>
            <person name="Nybo J.L."/>
            <person name="Theobald S."/>
            <person name="Kildgaard S."/>
            <person name="Isbrandt T."/>
            <person name="Kuo A."/>
            <person name="Sato A."/>
            <person name="Lyhne E.K."/>
            <person name="Kogle M.E."/>
            <person name="Wiebenga A."/>
            <person name="Kun R.S."/>
            <person name="Lubbers R.J."/>
            <person name="Makela M.R."/>
            <person name="Barry K."/>
            <person name="Chovatia M."/>
            <person name="Clum A."/>
            <person name="Daum C."/>
            <person name="Haridas S."/>
            <person name="He G."/>
            <person name="LaButti K."/>
            <person name="Lipzen A."/>
            <person name="Mondo S."/>
            <person name="Riley R."/>
            <person name="Salamov A."/>
            <person name="Simmons B.A."/>
            <person name="Magnuson J.K."/>
            <person name="Henrissat B."/>
            <person name="Mortensen U.H."/>
            <person name="Larsen T.O."/>
            <person name="Devries R.P."/>
            <person name="Grigoriev I.V."/>
            <person name="Machida M."/>
            <person name="Baker S.E."/>
            <person name="Andersen M.R."/>
        </authorList>
    </citation>
    <scope>NUCLEOTIDE SEQUENCE [LARGE SCALE GENOMIC DNA]</scope>
    <source>
        <strain evidence="1 2">CBS 117626</strain>
    </source>
</reference>